<evidence type="ECO:0000259" key="1">
    <source>
        <dbReference type="PROSITE" id="PS51340"/>
    </source>
</evidence>
<dbReference type="GeneID" id="93118865"/>
<feature type="domain" description="MOSC" evidence="1">
    <location>
        <begin position="132"/>
        <end position="288"/>
    </location>
</feature>
<comment type="caution">
    <text evidence="2">The sequence shown here is derived from an EMBL/GenBank/DDBJ whole genome shotgun (WGS) entry which is preliminary data.</text>
</comment>
<name>A0A158M6L9_9BORD</name>
<dbReference type="STRING" id="35814.BBB42_15010"/>
<dbReference type="Proteomes" id="UP000026682">
    <property type="component" value="Unassembled WGS sequence"/>
</dbReference>
<dbReference type="SUPFAM" id="SSF50800">
    <property type="entry name" value="PK beta-barrel domain-like"/>
    <property type="match status" value="1"/>
</dbReference>
<dbReference type="PANTHER" id="PTHR14237:SF19">
    <property type="entry name" value="MITOCHONDRIAL AMIDOXIME REDUCING COMPONENT 1"/>
    <property type="match status" value="1"/>
</dbReference>
<dbReference type="GO" id="GO:0030151">
    <property type="term" value="F:molybdenum ion binding"/>
    <property type="evidence" value="ECO:0007669"/>
    <property type="project" value="InterPro"/>
</dbReference>
<dbReference type="Pfam" id="PF03473">
    <property type="entry name" value="MOSC"/>
    <property type="match status" value="1"/>
</dbReference>
<dbReference type="RefSeq" id="WP_005015940.1">
    <property type="nucleotide sequence ID" value="NZ_JFZZ01000045.1"/>
</dbReference>
<dbReference type="PANTHER" id="PTHR14237">
    <property type="entry name" value="MOLYBDOPTERIN COFACTOR SULFURASE MOSC"/>
    <property type="match status" value="1"/>
</dbReference>
<dbReference type="InterPro" id="IPR005303">
    <property type="entry name" value="MOCOS_middle"/>
</dbReference>
<dbReference type="InterPro" id="IPR005302">
    <property type="entry name" value="MoCF_Sase_C"/>
</dbReference>
<gene>
    <name evidence="2" type="ORF">L497_2397</name>
</gene>
<organism evidence="2 3">
    <name type="scientific">Bordetella holmesii CDC-H585-BH</name>
    <dbReference type="NCBI Taxonomy" id="1331206"/>
    <lineage>
        <taxon>Bacteria</taxon>
        <taxon>Pseudomonadati</taxon>
        <taxon>Pseudomonadota</taxon>
        <taxon>Betaproteobacteria</taxon>
        <taxon>Burkholderiales</taxon>
        <taxon>Alcaligenaceae</taxon>
        <taxon>Bordetella</taxon>
    </lineage>
</organism>
<dbReference type="AlphaFoldDB" id="A0A158M6L9"/>
<sequence>MSLTVRSLHIYPIKSCHGIDLAQSQIGRAGLAHDRRWLIVTAAGQFMTQRQWPRMTLIHTALTGSALYLSAPGMDDIEVALDGSQLASEVELVTVWRDSIPARAESAALAGWMSRFLGEPCRLMRVDQQACRPARDEWVKGWRERHPQAADVFEGDHFFGFADGFPLLVTNQASLDDLNQRLAAKGHAPVPMDRFRPNIVLEGDDWAAFDEDLTVTIDFGHLRVALVKPCTRCSIPDVDQATAVANPEPGQTLAAYRNLDIGVVFGQNGIVDVRAETTLRVGDSAEIELNF</sequence>
<evidence type="ECO:0000313" key="3">
    <source>
        <dbReference type="Proteomes" id="UP000026682"/>
    </source>
</evidence>
<dbReference type="EMBL" id="JFZZ01000045">
    <property type="protein sequence ID" value="KAK95984.1"/>
    <property type="molecule type" value="Genomic_DNA"/>
</dbReference>
<dbReference type="SUPFAM" id="SSF141673">
    <property type="entry name" value="MOSC N-terminal domain-like"/>
    <property type="match status" value="1"/>
</dbReference>
<evidence type="ECO:0000313" key="2">
    <source>
        <dbReference type="EMBL" id="KAK95984.1"/>
    </source>
</evidence>
<dbReference type="GO" id="GO:0003824">
    <property type="term" value="F:catalytic activity"/>
    <property type="evidence" value="ECO:0007669"/>
    <property type="project" value="InterPro"/>
</dbReference>
<protein>
    <submittedName>
        <fullName evidence="2">MOSC N-terminal beta barrel domain protein</fullName>
    </submittedName>
</protein>
<dbReference type="InterPro" id="IPR011037">
    <property type="entry name" value="Pyrv_Knase-like_insert_dom_sf"/>
</dbReference>
<accession>A0A158M6L9</accession>
<dbReference type="PATRIC" id="fig|1331206.3.peg.1242"/>
<proteinExistence type="predicted"/>
<reference evidence="2 3" key="1">
    <citation type="submission" date="2014-03" db="EMBL/GenBank/DDBJ databases">
        <title>Genome sequence of Bordetella holmseii.</title>
        <authorList>
            <person name="Harvill E."/>
            <person name="Goodfield L.L."/>
            <person name="Ivanov Y."/>
            <person name="Meyer J.A."/>
            <person name="Newth C."/>
            <person name="Cassiday P."/>
            <person name="Tondella M.L."/>
            <person name="Liao P."/>
            <person name="Zimmerman J."/>
            <person name="Meert K."/>
            <person name="Wessel D."/>
            <person name="Berger J."/>
            <person name="Dean J.M."/>
            <person name="Holubkov R."/>
            <person name="Burr J."/>
            <person name="Liu T."/>
            <person name="Brinkac L.M."/>
            <person name="Sanka R."/>
            <person name="Kim M."/>
            <person name="Losada L."/>
        </authorList>
    </citation>
    <scope>NUCLEOTIDE SEQUENCE [LARGE SCALE GENOMIC DNA]</scope>
    <source>
        <strain evidence="2 3">CDC-H585-BH</strain>
    </source>
</reference>
<dbReference type="GO" id="GO:0030170">
    <property type="term" value="F:pyridoxal phosphate binding"/>
    <property type="evidence" value="ECO:0007669"/>
    <property type="project" value="InterPro"/>
</dbReference>
<dbReference type="Pfam" id="PF03476">
    <property type="entry name" value="MOSC_N"/>
    <property type="match status" value="1"/>
</dbReference>
<dbReference type="PROSITE" id="PS51340">
    <property type="entry name" value="MOSC"/>
    <property type="match status" value="1"/>
</dbReference>